<dbReference type="EMBL" id="BAER01000044">
    <property type="protein sequence ID" value="GAC32855.1"/>
    <property type="molecule type" value="Genomic_DNA"/>
</dbReference>
<dbReference type="GO" id="GO:0003700">
    <property type="term" value="F:DNA-binding transcription factor activity"/>
    <property type="evidence" value="ECO:0007669"/>
    <property type="project" value="InterPro"/>
</dbReference>
<keyword evidence="7" id="KW-1185">Reference proteome</keyword>
<dbReference type="InterPro" id="IPR005119">
    <property type="entry name" value="LysR_subst-bd"/>
</dbReference>
<dbReference type="Gene3D" id="1.10.10.10">
    <property type="entry name" value="Winged helix-like DNA-binding domain superfamily/Winged helix DNA-binding domain"/>
    <property type="match status" value="1"/>
</dbReference>
<dbReference type="RefSeq" id="WP_007104640.1">
    <property type="nucleotide sequence ID" value="NZ_BAER01000044.1"/>
</dbReference>
<dbReference type="AlphaFoldDB" id="K7ABZ0"/>
<keyword evidence="3" id="KW-0238">DNA-binding</keyword>
<protein>
    <recommendedName>
        <fullName evidence="5">HTH lysR-type domain-containing protein</fullName>
    </recommendedName>
</protein>
<keyword evidence="2" id="KW-0805">Transcription regulation</keyword>
<name>K7ABZ0_9ALTE</name>
<evidence type="ECO:0000313" key="6">
    <source>
        <dbReference type="EMBL" id="GAC32855.1"/>
    </source>
</evidence>
<dbReference type="Gene3D" id="3.40.190.290">
    <property type="match status" value="1"/>
</dbReference>
<evidence type="ECO:0000256" key="1">
    <source>
        <dbReference type="ARBA" id="ARBA00009437"/>
    </source>
</evidence>
<comment type="similarity">
    <text evidence="1">Belongs to the LysR transcriptional regulatory family.</text>
</comment>
<dbReference type="STRING" id="1129793.GPLA_1948"/>
<dbReference type="CDD" id="cd05466">
    <property type="entry name" value="PBP2_LTTR_substrate"/>
    <property type="match status" value="1"/>
</dbReference>
<dbReference type="Pfam" id="PF03466">
    <property type="entry name" value="LysR_substrate"/>
    <property type="match status" value="1"/>
</dbReference>
<dbReference type="OrthoDB" id="3252676at2"/>
<dbReference type="InterPro" id="IPR036388">
    <property type="entry name" value="WH-like_DNA-bd_sf"/>
</dbReference>
<reference evidence="7" key="1">
    <citation type="journal article" date="2014" name="Environ. Microbiol.">
        <title>Comparative genomics of the marine bacterial genus Glaciecola reveals the high degree of genomic diversity and genomic characteristic for cold adaptation.</title>
        <authorList>
            <person name="Qin Q.L."/>
            <person name="Xie B.B."/>
            <person name="Yu Y."/>
            <person name="Shu Y.L."/>
            <person name="Rong J.C."/>
            <person name="Zhang Y.J."/>
            <person name="Zhao D.L."/>
            <person name="Chen X.L."/>
            <person name="Zhang X.Y."/>
            <person name="Chen B."/>
            <person name="Zhou B.C."/>
            <person name="Zhang Y.Z."/>
        </authorList>
    </citation>
    <scope>NUCLEOTIDE SEQUENCE [LARGE SCALE GENOMIC DNA]</scope>
    <source>
        <strain evidence="7">LMG 21857</strain>
    </source>
</reference>
<gene>
    <name evidence="6" type="ORF">GPLA_1948</name>
</gene>
<sequence length="292" mass="32690">MNWTLDQLQAFVTAAHLGSFSSAARKLGKAQSRISSAIANLEIDLGFELFDRNPRYPVLTELGQQMLPEAQFVLAQCQRFGSRAQFAADHDLISLRIAMDEAVPIETTSTIFSRFGQQFPQINLVITSGSRDDVANVIANEQADIGLMLKSTALPMDVEFNSLGYFKKILIFGKGHPLAKLASLSRTQLQAHRQLVLCNRSGEGREQAFSPSHWYIDSYYVICDLAVQNQGWAMVPEHIADSNWFANHIHVRDCAQLFSSTMLEVGVVTRCDKSIGHIEKWFISQLKELIVK</sequence>
<organism evidence="6 7">
    <name type="scientific">Paraglaciecola polaris LMG 21857</name>
    <dbReference type="NCBI Taxonomy" id="1129793"/>
    <lineage>
        <taxon>Bacteria</taxon>
        <taxon>Pseudomonadati</taxon>
        <taxon>Pseudomonadota</taxon>
        <taxon>Gammaproteobacteria</taxon>
        <taxon>Alteromonadales</taxon>
        <taxon>Alteromonadaceae</taxon>
        <taxon>Paraglaciecola</taxon>
    </lineage>
</organism>
<feature type="domain" description="HTH lysR-type" evidence="5">
    <location>
        <begin position="3"/>
        <end position="60"/>
    </location>
</feature>
<proteinExistence type="inferred from homology"/>
<dbReference type="InterPro" id="IPR036390">
    <property type="entry name" value="WH_DNA-bd_sf"/>
</dbReference>
<accession>K7ABZ0</accession>
<keyword evidence="4" id="KW-0804">Transcription</keyword>
<dbReference type="GO" id="GO:0000976">
    <property type="term" value="F:transcription cis-regulatory region binding"/>
    <property type="evidence" value="ECO:0007669"/>
    <property type="project" value="TreeGrafter"/>
</dbReference>
<evidence type="ECO:0000256" key="2">
    <source>
        <dbReference type="ARBA" id="ARBA00023015"/>
    </source>
</evidence>
<evidence type="ECO:0000256" key="4">
    <source>
        <dbReference type="ARBA" id="ARBA00023163"/>
    </source>
</evidence>
<dbReference type="PRINTS" id="PR00039">
    <property type="entry name" value="HTHLYSR"/>
</dbReference>
<dbReference type="Proteomes" id="UP000006322">
    <property type="component" value="Unassembled WGS sequence"/>
</dbReference>
<dbReference type="InterPro" id="IPR000847">
    <property type="entry name" value="LysR_HTH_N"/>
</dbReference>
<comment type="caution">
    <text evidence="6">The sequence shown here is derived from an EMBL/GenBank/DDBJ whole genome shotgun (WGS) entry which is preliminary data.</text>
</comment>
<evidence type="ECO:0000259" key="5">
    <source>
        <dbReference type="PROSITE" id="PS50931"/>
    </source>
</evidence>
<evidence type="ECO:0000256" key="3">
    <source>
        <dbReference type="ARBA" id="ARBA00023125"/>
    </source>
</evidence>
<dbReference type="PANTHER" id="PTHR30126:SF91">
    <property type="entry name" value="LYSR FAMILY TRANSCRIPTIONAL REGULATOR"/>
    <property type="match status" value="1"/>
</dbReference>
<dbReference type="SUPFAM" id="SSF46785">
    <property type="entry name" value="Winged helix' DNA-binding domain"/>
    <property type="match status" value="1"/>
</dbReference>
<dbReference type="Pfam" id="PF00126">
    <property type="entry name" value="HTH_1"/>
    <property type="match status" value="1"/>
</dbReference>
<dbReference type="PROSITE" id="PS50931">
    <property type="entry name" value="HTH_LYSR"/>
    <property type="match status" value="1"/>
</dbReference>
<dbReference type="FunFam" id="1.10.10.10:FF:000001">
    <property type="entry name" value="LysR family transcriptional regulator"/>
    <property type="match status" value="1"/>
</dbReference>
<dbReference type="PANTHER" id="PTHR30126">
    <property type="entry name" value="HTH-TYPE TRANSCRIPTIONAL REGULATOR"/>
    <property type="match status" value="1"/>
</dbReference>
<evidence type="ECO:0000313" key="7">
    <source>
        <dbReference type="Proteomes" id="UP000006322"/>
    </source>
</evidence>
<dbReference type="SUPFAM" id="SSF53850">
    <property type="entry name" value="Periplasmic binding protein-like II"/>
    <property type="match status" value="1"/>
</dbReference>